<feature type="signal peptide" evidence="1">
    <location>
        <begin position="1"/>
        <end position="19"/>
    </location>
</feature>
<feature type="chain" id="PRO_5005538448" evidence="1">
    <location>
        <begin position="20"/>
        <end position="106"/>
    </location>
</feature>
<evidence type="ECO:0000256" key="1">
    <source>
        <dbReference type="SAM" id="SignalP"/>
    </source>
</evidence>
<dbReference type="OrthoDB" id="9896011at2"/>
<dbReference type="Proteomes" id="UP000036850">
    <property type="component" value="Unassembled WGS sequence"/>
</dbReference>
<dbReference type="AlphaFoldDB" id="A0A0L0EXG6"/>
<protein>
    <submittedName>
        <fullName evidence="2">Uncharacterized protein</fullName>
    </submittedName>
</protein>
<accession>A0A0L0EXG6</accession>
<evidence type="ECO:0000313" key="3">
    <source>
        <dbReference type="Proteomes" id="UP000036850"/>
    </source>
</evidence>
<organism evidence="2 3">
    <name type="scientific">Pseudoalteromonas rubra</name>
    <dbReference type="NCBI Taxonomy" id="43658"/>
    <lineage>
        <taxon>Bacteria</taxon>
        <taxon>Pseudomonadati</taxon>
        <taxon>Pseudomonadota</taxon>
        <taxon>Gammaproteobacteria</taxon>
        <taxon>Alteromonadales</taxon>
        <taxon>Pseudoalteromonadaceae</taxon>
        <taxon>Pseudoalteromonas</taxon>
    </lineage>
</organism>
<dbReference type="PATRIC" id="fig|43658.6.peg.3441"/>
<gene>
    <name evidence="2" type="ORF">AC626_00875</name>
</gene>
<name>A0A0L0EXG6_9GAMM</name>
<comment type="caution">
    <text evidence="2">The sequence shown here is derived from an EMBL/GenBank/DDBJ whole genome shotgun (WGS) entry which is preliminary data.</text>
</comment>
<sequence>MIRNMFVLMVLVFCNIAEAKNSFVAAGKVSELLVLPNNSLIVRLEKSIGCKKESYFLKSDIDSRDLVIDVILLALQNKMTISLHNTNGVECTEGELHFDLVKIKSY</sequence>
<keyword evidence="1" id="KW-0732">Signal</keyword>
<evidence type="ECO:0000313" key="2">
    <source>
        <dbReference type="EMBL" id="KNC69089.1"/>
    </source>
</evidence>
<reference evidence="3" key="1">
    <citation type="submission" date="2015-07" db="EMBL/GenBank/DDBJ databases">
        <title>Draft genome sequence of a Pseudoalteromonas rubra strain, OCN096, isolated from Kaneohe Bay, Oahu, Hawaii.</title>
        <authorList>
            <person name="Beurmann S."/>
            <person name="Ushijima B."/>
            <person name="Belcaid M."/>
            <person name="Callahan S.M."/>
            <person name="Aeby G.S."/>
        </authorList>
    </citation>
    <scope>NUCLEOTIDE SEQUENCE [LARGE SCALE GENOMIC DNA]</scope>
    <source>
        <strain evidence="3">OCN096</strain>
    </source>
</reference>
<dbReference type="EMBL" id="LFZX01000003">
    <property type="protein sequence ID" value="KNC69089.1"/>
    <property type="molecule type" value="Genomic_DNA"/>
</dbReference>
<proteinExistence type="predicted"/>